<evidence type="ECO:0000256" key="1">
    <source>
        <dbReference type="SAM" id="Phobius"/>
    </source>
</evidence>
<reference evidence="2" key="2">
    <citation type="journal article" date="2021" name="PeerJ">
        <title>Extensive microbial diversity within the chicken gut microbiome revealed by metagenomics and culture.</title>
        <authorList>
            <person name="Gilroy R."/>
            <person name="Ravi A."/>
            <person name="Getino M."/>
            <person name="Pursley I."/>
            <person name="Horton D.L."/>
            <person name="Alikhan N.F."/>
            <person name="Baker D."/>
            <person name="Gharbi K."/>
            <person name="Hall N."/>
            <person name="Watson M."/>
            <person name="Adriaenssens E.M."/>
            <person name="Foster-Nyarko E."/>
            <person name="Jarju S."/>
            <person name="Secka A."/>
            <person name="Antonio M."/>
            <person name="Oren A."/>
            <person name="Chaudhuri R.R."/>
            <person name="La Ragione R."/>
            <person name="Hildebrand F."/>
            <person name="Pallen M.J."/>
        </authorList>
    </citation>
    <scope>NUCLEOTIDE SEQUENCE</scope>
    <source>
        <strain evidence="2">CHK190-19873</strain>
    </source>
</reference>
<dbReference type="Proteomes" id="UP000823935">
    <property type="component" value="Unassembled WGS sequence"/>
</dbReference>
<evidence type="ECO:0000313" key="2">
    <source>
        <dbReference type="EMBL" id="HIS32590.1"/>
    </source>
</evidence>
<protein>
    <submittedName>
        <fullName evidence="2">DUF2500 domain-containing protein</fullName>
    </submittedName>
</protein>
<keyword evidence="1" id="KW-1133">Transmembrane helix</keyword>
<dbReference type="EMBL" id="DVIQ01000089">
    <property type="protein sequence ID" value="HIS32590.1"/>
    <property type="molecule type" value="Genomic_DNA"/>
</dbReference>
<evidence type="ECO:0000313" key="3">
    <source>
        <dbReference type="Proteomes" id="UP000823935"/>
    </source>
</evidence>
<keyword evidence="1" id="KW-0812">Transmembrane</keyword>
<dbReference type="AlphaFoldDB" id="A0A9D1EUN4"/>
<name>A0A9D1EUN4_9FIRM</name>
<feature type="transmembrane region" description="Helical" evidence="1">
    <location>
        <begin position="6"/>
        <end position="25"/>
    </location>
</feature>
<accession>A0A9D1EUN4</accession>
<sequence>MFFVAAAMIVVIVLCVVFCVFLYQAMQGAAQWKKTTDAPVLTVDAVLVGKRKESVKEKRERSFFTHGPSEIFYATFEVESGDRIELEIPDREYSLILENDTGRLTLQGNKYVGFQRESISFGGQ</sequence>
<dbReference type="InterPro" id="IPR019635">
    <property type="entry name" value="DUF2500"/>
</dbReference>
<comment type="caution">
    <text evidence="2">The sequence shown here is derived from an EMBL/GenBank/DDBJ whole genome shotgun (WGS) entry which is preliminary data.</text>
</comment>
<dbReference type="Pfam" id="PF10694">
    <property type="entry name" value="DUF2500"/>
    <property type="match status" value="1"/>
</dbReference>
<reference evidence="2" key="1">
    <citation type="submission" date="2020-10" db="EMBL/GenBank/DDBJ databases">
        <authorList>
            <person name="Gilroy R."/>
        </authorList>
    </citation>
    <scope>NUCLEOTIDE SEQUENCE</scope>
    <source>
        <strain evidence="2">CHK190-19873</strain>
    </source>
</reference>
<gene>
    <name evidence="2" type="ORF">IAB44_13765</name>
</gene>
<dbReference type="Gene3D" id="2.40.50.660">
    <property type="match status" value="1"/>
</dbReference>
<keyword evidence="1" id="KW-0472">Membrane</keyword>
<proteinExistence type="predicted"/>
<organism evidence="2 3">
    <name type="scientific">Candidatus Limivivens intestinipullorum</name>
    <dbReference type="NCBI Taxonomy" id="2840858"/>
    <lineage>
        <taxon>Bacteria</taxon>
        <taxon>Bacillati</taxon>
        <taxon>Bacillota</taxon>
        <taxon>Clostridia</taxon>
        <taxon>Lachnospirales</taxon>
        <taxon>Lachnospiraceae</taxon>
        <taxon>Lachnospiraceae incertae sedis</taxon>
        <taxon>Candidatus Limivivens</taxon>
    </lineage>
</organism>